<organism evidence="2 3">
    <name type="scientific">Kitasatospora cheerisanensis KCTC 2395</name>
    <dbReference type="NCBI Taxonomy" id="1348663"/>
    <lineage>
        <taxon>Bacteria</taxon>
        <taxon>Bacillati</taxon>
        <taxon>Actinomycetota</taxon>
        <taxon>Actinomycetes</taxon>
        <taxon>Kitasatosporales</taxon>
        <taxon>Streptomycetaceae</taxon>
        <taxon>Kitasatospora</taxon>
    </lineage>
</organism>
<name>A0A066ZD26_9ACTN</name>
<comment type="caution">
    <text evidence="2">The sequence shown here is derived from an EMBL/GenBank/DDBJ whole genome shotgun (WGS) entry which is preliminary data.</text>
</comment>
<evidence type="ECO:0000256" key="1">
    <source>
        <dbReference type="SAM" id="MobiDB-lite"/>
    </source>
</evidence>
<keyword evidence="3" id="KW-1185">Reference proteome</keyword>
<dbReference type="EMBL" id="JNBY01000003">
    <property type="protein sequence ID" value="KDN88211.1"/>
    <property type="molecule type" value="Genomic_DNA"/>
</dbReference>
<dbReference type="AlphaFoldDB" id="A0A066ZD26"/>
<dbReference type="Proteomes" id="UP000027178">
    <property type="component" value="Unassembled WGS sequence"/>
</dbReference>
<proteinExistence type="predicted"/>
<feature type="compositionally biased region" description="Basic residues" evidence="1">
    <location>
        <begin position="30"/>
        <end position="45"/>
    </location>
</feature>
<accession>A0A066ZD26</accession>
<feature type="compositionally biased region" description="Polar residues" evidence="1">
    <location>
        <begin position="1"/>
        <end position="10"/>
    </location>
</feature>
<evidence type="ECO:0000313" key="3">
    <source>
        <dbReference type="Proteomes" id="UP000027178"/>
    </source>
</evidence>
<protein>
    <submittedName>
        <fullName evidence="2">Uncharacterized protein</fullName>
    </submittedName>
</protein>
<reference evidence="2 3" key="1">
    <citation type="submission" date="2014-05" db="EMBL/GenBank/DDBJ databases">
        <title>Draft Genome Sequence of Kitasatospora cheerisanensis KCTC 2395.</title>
        <authorList>
            <person name="Nam D.H."/>
        </authorList>
    </citation>
    <scope>NUCLEOTIDE SEQUENCE [LARGE SCALE GENOMIC DNA]</scope>
    <source>
        <strain evidence="2 3">KCTC 2395</strain>
    </source>
</reference>
<feature type="region of interest" description="Disordered" evidence="1">
    <location>
        <begin position="1"/>
        <end position="69"/>
    </location>
</feature>
<evidence type="ECO:0000313" key="2">
    <source>
        <dbReference type="EMBL" id="KDN88211.1"/>
    </source>
</evidence>
<gene>
    <name evidence="2" type="ORF">KCH_00610</name>
</gene>
<dbReference type="HOGENOM" id="CLU_2770407_0_0_11"/>
<sequence>MAADPGTSTRFDLHGFPGRGAAGPQGRAGRTGRSRPPVRRRRGPAARRPGTKVAVENGTIGRRVPRPRR</sequence>